<keyword evidence="2" id="KW-0812">Transmembrane</keyword>
<dbReference type="EMBL" id="LUEZ02000071">
    <property type="protein sequence ID" value="RDB19917.1"/>
    <property type="molecule type" value="Genomic_DNA"/>
</dbReference>
<evidence type="ECO:0000313" key="4">
    <source>
        <dbReference type="EMBL" id="RDB19917.1"/>
    </source>
</evidence>
<evidence type="ECO:0000256" key="1">
    <source>
        <dbReference type="SAM" id="MobiDB-lite"/>
    </source>
</evidence>
<reference evidence="4" key="1">
    <citation type="submission" date="2018-04" db="EMBL/GenBank/DDBJ databases">
        <title>Whole genome sequencing of Hypsizygus marmoreus.</title>
        <authorList>
            <person name="Choi I.-G."/>
            <person name="Min B."/>
            <person name="Kim J.-G."/>
            <person name="Kim S."/>
            <person name="Oh Y.-L."/>
            <person name="Kong W.-S."/>
            <person name="Park H."/>
            <person name="Jeong J."/>
            <person name="Song E.-S."/>
        </authorList>
    </citation>
    <scope>NUCLEOTIDE SEQUENCE [LARGE SCALE GENOMIC DNA]</scope>
    <source>
        <strain evidence="4">51987-8</strain>
    </source>
</reference>
<keyword evidence="2" id="KW-0472">Membrane</keyword>
<feature type="domain" description="RGS" evidence="3">
    <location>
        <begin position="152"/>
        <end position="226"/>
    </location>
</feature>
<feature type="compositionally biased region" description="Polar residues" evidence="1">
    <location>
        <begin position="119"/>
        <end position="130"/>
    </location>
</feature>
<gene>
    <name evidence="4" type="ORF">Hypma_012964</name>
</gene>
<dbReference type="InterPro" id="IPR036305">
    <property type="entry name" value="RGS_sf"/>
</dbReference>
<sequence length="454" mass="50275">MRSAAPSSSKTFVAKLHPWAARFNLKPLLSDVTLANILAGDTCSPISLTDFEKHLTFVEYSVENLQFLVWFQDYRSRYLRLHPVAKISGPENEFTFGAPSCARTERLAAESLAKLEGMNQESDQSTSPATASPLVLPSQYTTMTPSTSTSTLNKSADSHETHFCAECQRIIATFLSPGAPKELSLDATVRDTVIRNLGSSCHPDIFLPVYEEIYDLMEKCSIPRFLAGASANINLPKQIYWYSVGILNITFSVILALLLIMMVPTPPAVNRAWRLFSVVLGSLGAAQCYSAWRGYCSQVWLRGNTQLRVWEMHEIDEEAKAFVDRILGPQNANLKYGGSGTPSFDDKLRSPDLPLEELSKTTSKKDLAAIAPFTIAPVTSDECPSQSVDTISSYGFATSQRFRRPPVFGPETVVLDPHIKAVHRQLLFDVCRFGVWFMLSFSAVVFAVPGRLHS</sequence>
<evidence type="ECO:0000256" key="2">
    <source>
        <dbReference type="SAM" id="Phobius"/>
    </source>
</evidence>
<dbReference type="OrthoDB" id="3232309at2759"/>
<dbReference type="CDD" id="cd07440">
    <property type="entry name" value="RGS"/>
    <property type="match status" value="1"/>
</dbReference>
<protein>
    <recommendedName>
        <fullName evidence="3">RGS domain-containing protein</fullName>
    </recommendedName>
</protein>
<proteinExistence type="predicted"/>
<accession>A0A369JH70</accession>
<dbReference type="AlphaFoldDB" id="A0A369JH70"/>
<organism evidence="4 5">
    <name type="scientific">Hypsizygus marmoreus</name>
    <name type="common">White beech mushroom</name>
    <name type="synonym">Agaricus marmoreus</name>
    <dbReference type="NCBI Taxonomy" id="39966"/>
    <lineage>
        <taxon>Eukaryota</taxon>
        <taxon>Fungi</taxon>
        <taxon>Dikarya</taxon>
        <taxon>Basidiomycota</taxon>
        <taxon>Agaricomycotina</taxon>
        <taxon>Agaricomycetes</taxon>
        <taxon>Agaricomycetidae</taxon>
        <taxon>Agaricales</taxon>
        <taxon>Tricholomatineae</taxon>
        <taxon>Lyophyllaceae</taxon>
        <taxon>Hypsizygus</taxon>
    </lineage>
</organism>
<feature type="region of interest" description="Disordered" evidence="1">
    <location>
        <begin position="117"/>
        <end position="154"/>
    </location>
</feature>
<dbReference type="Proteomes" id="UP000076154">
    <property type="component" value="Unassembled WGS sequence"/>
</dbReference>
<feature type="transmembrane region" description="Helical" evidence="2">
    <location>
        <begin position="272"/>
        <end position="292"/>
    </location>
</feature>
<feature type="compositionally biased region" description="Low complexity" evidence="1">
    <location>
        <begin position="141"/>
        <end position="151"/>
    </location>
</feature>
<feature type="transmembrane region" description="Helical" evidence="2">
    <location>
        <begin position="433"/>
        <end position="452"/>
    </location>
</feature>
<dbReference type="SMART" id="SM00315">
    <property type="entry name" value="RGS"/>
    <property type="match status" value="1"/>
</dbReference>
<dbReference type="SUPFAM" id="SSF48097">
    <property type="entry name" value="Regulator of G-protein signaling, RGS"/>
    <property type="match status" value="1"/>
</dbReference>
<dbReference type="Pfam" id="PF00615">
    <property type="entry name" value="RGS"/>
    <property type="match status" value="1"/>
</dbReference>
<keyword evidence="2" id="KW-1133">Transmembrane helix</keyword>
<dbReference type="STRING" id="39966.A0A369JH70"/>
<name>A0A369JH70_HYPMA</name>
<dbReference type="InterPro" id="IPR016137">
    <property type="entry name" value="RGS"/>
</dbReference>
<evidence type="ECO:0000259" key="3">
    <source>
        <dbReference type="PROSITE" id="PS50132"/>
    </source>
</evidence>
<dbReference type="InterPro" id="IPR044926">
    <property type="entry name" value="RGS_subdomain_2"/>
</dbReference>
<evidence type="ECO:0000313" key="5">
    <source>
        <dbReference type="Proteomes" id="UP000076154"/>
    </source>
</evidence>
<dbReference type="PANTHER" id="PTHR39466">
    <property type="entry name" value="RGS DOMAIN-CONTAINING PROTEIN"/>
    <property type="match status" value="1"/>
</dbReference>
<feature type="transmembrane region" description="Helical" evidence="2">
    <location>
        <begin position="239"/>
        <end position="260"/>
    </location>
</feature>
<dbReference type="Gene3D" id="1.10.167.10">
    <property type="entry name" value="Regulator of G-protein Signalling 4, domain 2"/>
    <property type="match status" value="1"/>
</dbReference>
<keyword evidence="5" id="KW-1185">Reference proteome</keyword>
<comment type="caution">
    <text evidence="4">The sequence shown here is derived from an EMBL/GenBank/DDBJ whole genome shotgun (WGS) entry which is preliminary data.</text>
</comment>
<dbReference type="InParanoid" id="A0A369JH70"/>
<dbReference type="PANTHER" id="PTHR39466:SF1">
    <property type="entry name" value="RGS DOMAIN-CONTAINING PROTEIN"/>
    <property type="match status" value="1"/>
</dbReference>
<dbReference type="PROSITE" id="PS50132">
    <property type="entry name" value="RGS"/>
    <property type="match status" value="1"/>
</dbReference>